<evidence type="ECO:0000313" key="2">
    <source>
        <dbReference type="Proteomes" id="UP000269041"/>
    </source>
</evidence>
<reference evidence="1 2" key="1">
    <citation type="submission" date="2018-12" db="EMBL/GenBank/DDBJ databases">
        <title>Genomic taxonomy of the Vibrionaceae family.</title>
        <authorList>
            <person name="Gomez-Gil B."/>
            <person name="Enciso-Ibarra K."/>
        </authorList>
    </citation>
    <scope>NUCLEOTIDE SEQUENCE [LARGE SCALE GENOMIC DNA]</scope>
    <source>
        <strain evidence="1 2">CAIM 594</strain>
    </source>
</reference>
<dbReference type="RefSeq" id="WP_125320669.1">
    <property type="nucleotide sequence ID" value="NZ_AP024889.1"/>
</dbReference>
<protein>
    <submittedName>
        <fullName evidence="1">TraB/GumN family protein</fullName>
    </submittedName>
</protein>
<accession>A0A3R9FMR1</accession>
<sequence>MQKVWLSIFLITFPLSSIAEPLFWQVEKGNMRYIIFGSVHVGDKSMYPLPKAITDALSSSSGLIVEADIRKMQDVSYPEITMVTKNVLDTKQQETLRGLASLFNIDAKQLLESPPWATALALQMKQFEYLGYQASHGIDTHLMYKATAQNIPVFSLESLQFQIDLLTGQKDSGKELLLSALDEFDRSEDLTKCLIASWKAGDLQKLNQFSTLTEMSPELENAFISQRNLNWAEQLAKPNWSKKSKATYLVVVGTLHLIGENNLLTLLKAKGFKVTQKSKSHAANCEFGY</sequence>
<dbReference type="OrthoDB" id="357294at2"/>
<evidence type="ECO:0000313" key="1">
    <source>
        <dbReference type="EMBL" id="RSD31628.1"/>
    </source>
</evidence>
<dbReference type="Proteomes" id="UP000269041">
    <property type="component" value="Unassembled WGS sequence"/>
</dbReference>
<dbReference type="InterPro" id="IPR047111">
    <property type="entry name" value="YbaP-like"/>
</dbReference>
<keyword evidence="2" id="KW-1185">Reference proteome</keyword>
<organism evidence="1 2">
    <name type="scientific">Vibrio pectenicida</name>
    <dbReference type="NCBI Taxonomy" id="62763"/>
    <lineage>
        <taxon>Bacteria</taxon>
        <taxon>Pseudomonadati</taxon>
        <taxon>Pseudomonadota</taxon>
        <taxon>Gammaproteobacteria</taxon>
        <taxon>Vibrionales</taxon>
        <taxon>Vibrionaceae</taxon>
        <taxon>Vibrio</taxon>
    </lineage>
</organism>
<dbReference type="PANTHER" id="PTHR40590">
    <property type="entry name" value="CYTOPLASMIC PROTEIN-RELATED"/>
    <property type="match status" value="1"/>
</dbReference>
<dbReference type="Pfam" id="PF01963">
    <property type="entry name" value="TraB_PrgY_gumN"/>
    <property type="match status" value="1"/>
</dbReference>
<gene>
    <name evidence="1" type="ORF">EJA03_07735</name>
</gene>
<comment type="caution">
    <text evidence="1">The sequence shown here is derived from an EMBL/GenBank/DDBJ whole genome shotgun (WGS) entry which is preliminary data.</text>
</comment>
<name>A0A3R9FMR1_9VIBR</name>
<dbReference type="CDD" id="cd14789">
    <property type="entry name" value="Tiki"/>
    <property type="match status" value="1"/>
</dbReference>
<dbReference type="PANTHER" id="PTHR40590:SF1">
    <property type="entry name" value="CYTOPLASMIC PROTEIN"/>
    <property type="match status" value="1"/>
</dbReference>
<dbReference type="InterPro" id="IPR002816">
    <property type="entry name" value="TraB/PrgY/GumN_fam"/>
</dbReference>
<dbReference type="EMBL" id="RSFA01000026">
    <property type="protein sequence ID" value="RSD31628.1"/>
    <property type="molecule type" value="Genomic_DNA"/>
</dbReference>
<proteinExistence type="predicted"/>
<dbReference type="AlphaFoldDB" id="A0A3R9FMR1"/>